<keyword evidence="2" id="KW-0812">Transmembrane</keyword>
<feature type="transmembrane region" description="Helical" evidence="2">
    <location>
        <begin position="189"/>
        <end position="209"/>
    </location>
</feature>
<protein>
    <submittedName>
        <fullName evidence="3">Uncharacterized protein</fullName>
    </submittedName>
</protein>
<dbReference type="EMBL" id="CAICTM010000030">
    <property type="protein sequence ID" value="CAB9498039.1"/>
    <property type="molecule type" value="Genomic_DNA"/>
</dbReference>
<comment type="caution">
    <text evidence="3">The sequence shown here is derived from an EMBL/GenBank/DDBJ whole genome shotgun (WGS) entry which is preliminary data.</text>
</comment>
<feature type="compositionally biased region" description="Polar residues" evidence="1">
    <location>
        <begin position="1"/>
        <end position="17"/>
    </location>
</feature>
<name>A0A9N8D8G6_9STRA</name>
<dbReference type="AlphaFoldDB" id="A0A9N8D8G6"/>
<sequence length="215" mass="23157">MASSTEDPAASDASTPNGDGEAVGKRRIVKAHAPKASENGKDGEVYSYPSPTGASNGTPNDNDHADDEDIPATTTKRNKSSNKDDDDQTTEWRNERLKLTGKRGKALREKELQERRKNNTANESANATANPFSRFLSVFSVEPQFPEHKRSLETDDDKEQLQPSGKRLKASTDDTDDDDDIDKTSSGGVSWMVAAAAVAAVAVGVAIALQRGRKP</sequence>
<feature type="region of interest" description="Disordered" evidence="1">
    <location>
        <begin position="1"/>
        <end position="131"/>
    </location>
</feature>
<evidence type="ECO:0000313" key="3">
    <source>
        <dbReference type="EMBL" id="CAB9498039.1"/>
    </source>
</evidence>
<feature type="compositionally biased region" description="Basic and acidic residues" evidence="1">
    <location>
        <begin position="106"/>
        <end position="117"/>
    </location>
</feature>
<keyword evidence="2" id="KW-0472">Membrane</keyword>
<dbReference type="OrthoDB" id="10660640at2759"/>
<keyword evidence="4" id="KW-1185">Reference proteome</keyword>
<feature type="compositionally biased region" description="Polar residues" evidence="1">
    <location>
        <begin position="49"/>
        <end position="60"/>
    </location>
</feature>
<organism evidence="3 4">
    <name type="scientific">Seminavis robusta</name>
    <dbReference type="NCBI Taxonomy" id="568900"/>
    <lineage>
        <taxon>Eukaryota</taxon>
        <taxon>Sar</taxon>
        <taxon>Stramenopiles</taxon>
        <taxon>Ochrophyta</taxon>
        <taxon>Bacillariophyta</taxon>
        <taxon>Bacillariophyceae</taxon>
        <taxon>Bacillariophycidae</taxon>
        <taxon>Naviculales</taxon>
        <taxon>Naviculaceae</taxon>
        <taxon>Seminavis</taxon>
    </lineage>
</organism>
<evidence type="ECO:0000256" key="2">
    <source>
        <dbReference type="SAM" id="Phobius"/>
    </source>
</evidence>
<evidence type="ECO:0000256" key="1">
    <source>
        <dbReference type="SAM" id="MobiDB-lite"/>
    </source>
</evidence>
<feature type="compositionally biased region" description="Low complexity" evidence="1">
    <location>
        <begin position="119"/>
        <end position="130"/>
    </location>
</feature>
<dbReference type="Proteomes" id="UP001153069">
    <property type="component" value="Unassembled WGS sequence"/>
</dbReference>
<proteinExistence type="predicted"/>
<reference evidence="3" key="1">
    <citation type="submission" date="2020-06" db="EMBL/GenBank/DDBJ databases">
        <authorList>
            <consortium name="Plant Systems Biology data submission"/>
        </authorList>
    </citation>
    <scope>NUCLEOTIDE SEQUENCE</scope>
    <source>
        <strain evidence="3">D6</strain>
    </source>
</reference>
<gene>
    <name evidence="3" type="ORF">SEMRO_30_G019810.1</name>
</gene>
<evidence type="ECO:0000313" key="4">
    <source>
        <dbReference type="Proteomes" id="UP001153069"/>
    </source>
</evidence>
<keyword evidence="2" id="KW-1133">Transmembrane helix</keyword>
<feature type="region of interest" description="Disordered" evidence="1">
    <location>
        <begin position="146"/>
        <end position="186"/>
    </location>
</feature>
<accession>A0A9N8D8G6</accession>